<reference evidence="2" key="1">
    <citation type="journal article" date="2011" name="ISME J.">
        <title>The endosymbionts of the deep-sea tubeworms Riftia pachyptila and Tevnia jerichonana share an identical physiology as revealed by proteogenomic analyses.</title>
        <authorList>
            <person name="Gardebrecht A."/>
            <person name="Markert S."/>
            <person name="Felbeck H."/>
            <person name="Thuermer A."/>
            <person name="Albrecht D."/>
            <person name="Wollherr A."/>
            <person name="Kabisch J."/>
            <person name="Lehmann R."/>
            <person name="Daniel R."/>
            <person name="Liesegang H."/>
            <person name="Hecker M."/>
            <person name="Sievert S.M."/>
            <person name="Schweder T."/>
        </authorList>
    </citation>
    <scope>NUCLEOTIDE SEQUENCE [LARGE SCALE GENOMIC DNA]</scope>
</reference>
<feature type="transmembrane region" description="Helical" evidence="1">
    <location>
        <begin position="184"/>
        <end position="201"/>
    </location>
</feature>
<sequence>MVEWQAGVTGGLCMVYALVILGGLLAMALLGSEGAVFGAVIGWLVGKLLRLEGRLSRLAHELEQLQRERSVVQPAESLDAQRVKPPAAAPEALEVMPKWTHEAPSEVLRAPPEITASMSFEPPDPSLKRPARSAWLGSLIEWLKGYLSGGNLIVRVGVIVLFFGVAFLLKYAAEHSQLPMELRLVGVALGGVLMLGFGWRLRHQRESYALALQGGAVGLLYLTVFAALRLYNLIPASMAFALLLLFVACSALLALLQNSRALAVLGSAGGFLAPLLISTGEGSHVALFGYYLLLNTGILAIAWFRAWRILNLLGFGSTFVIGSLWGFQFYRSEFFATTEPFLIAFFLMYVAVAVLFALRQPPNLKGWVDGSLVFGVPLATAALQAALVKDFEYGLAFSALALGGFYISLAALLFRRSGESLRLLCESFLATGVVFSTLAIPFALEGRLSSAFWALEGGAMIWIGIRQSHLLPRLFGLLLQLLAGLLYLEAGYRIDWGLPLLNSLYLGAALIAFAGIFSAFYLDRHWQQSHPLERRLTPLFFAWGLLWWLGGNFQEILHFAQGVDESSWLLLLLTATAVGAELLRRRLDWPRLRLVSLGLLPALLLMLVAMGQVHGHYLIGWASLGWVLMFAALYWIIRELEWDEMPPQLQRYWHAGNFWALCWLLSLETAWRIDWLIAGGASWELSGWGFVPLLMLLLLMHGGRWLRWPLARLTDLYSTIIAAPLAAWLLGWGLLVNFTSPGDPSPLAYLPLFNPLDLTMLALLLALLQWWRRAGGWLLAQGLTARHCFMLLGGSGFLWLNGMLARTVHHWAGVAFMPDALFGSQILQAGLAMLWALLGLVGMVVGHRRRYRLLWLAGAGLMGLVVVKLFLIDLSNTATLARIVAFLGVGALLLLVGYLAPVPPRQPQLESVEEQP</sequence>
<dbReference type="PATRIC" id="fig|1048808.3.peg.1285"/>
<evidence type="ECO:0000313" key="3">
    <source>
        <dbReference type="Proteomes" id="UP000004491"/>
    </source>
</evidence>
<feature type="transmembrane region" description="Helical" evidence="1">
    <location>
        <begin position="747"/>
        <end position="768"/>
    </location>
</feature>
<dbReference type="PIRSF" id="PIRSF035905">
    <property type="entry name" value="UCP035905_mp"/>
    <property type="match status" value="1"/>
</dbReference>
<dbReference type="Proteomes" id="UP000004491">
    <property type="component" value="Unassembled WGS sequence"/>
</dbReference>
<dbReference type="PANTHER" id="PTHR38434:SF1">
    <property type="entry name" value="BLL2549 PROTEIN"/>
    <property type="match status" value="1"/>
</dbReference>
<dbReference type="InterPro" id="IPR019286">
    <property type="entry name" value="DUF2339_TM"/>
</dbReference>
<feature type="transmembrane region" description="Helical" evidence="1">
    <location>
        <begin position="208"/>
        <end position="228"/>
    </location>
</feature>
<feature type="transmembrane region" description="Helical" evidence="1">
    <location>
        <begin position="421"/>
        <end position="442"/>
    </location>
</feature>
<feature type="transmembrane region" description="Helical" evidence="1">
    <location>
        <begin position="15"/>
        <end position="45"/>
    </location>
</feature>
<feature type="transmembrane region" description="Helical" evidence="1">
    <location>
        <begin position="535"/>
        <end position="554"/>
    </location>
</feature>
<dbReference type="AlphaFoldDB" id="G2DCG4"/>
<feature type="transmembrane region" description="Helical" evidence="1">
    <location>
        <begin position="788"/>
        <end position="806"/>
    </location>
</feature>
<feature type="transmembrane region" description="Helical" evidence="1">
    <location>
        <begin position="595"/>
        <end position="613"/>
    </location>
</feature>
<feature type="transmembrane region" description="Helical" evidence="1">
    <location>
        <begin position="715"/>
        <end position="735"/>
    </location>
</feature>
<feature type="transmembrane region" description="Helical" evidence="1">
    <location>
        <begin position="370"/>
        <end position="387"/>
    </location>
</feature>
<evidence type="ECO:0008006" key="4">
    <source>
        <dbReference type="Google" id="ProtNLM"/>
    </source>
</evidence>
<keyword evidence="1" id="KW-0812">Transmembrane</keyword>
<feature type="transmembrane region" description="Helical" evidence="1">
    <location>
        <begin position="341"/>
        <end position="358"/>
    </location>
</feature>
<keyword evidence="1" id="KW-1133">Transmembrane helix</keyword>
<feature type="transmembrane region" description="Helical" evidence="1">
    <location>
        <begin position="474"/>
        <end position="492"/>
    </location>
</feature>
<feature type="transmembrane region" description="Helical" evidence="1">
    <location>
        <begin position="619"/>
        <end position="637"/>
    </location>
</feature>
<keyword evidence="1" id="KW-0472">Membrane</keyword>
<feature type="transmembrane region" description="Helical" evidence="1">
    <location>
        <begin position="234"/>
        <end position="255"/>
    </location>
</feature>
<feature type="transmembrane region" description="Helical" evidence="1">
    <location>
        <begin position="309"/>
        <end position="329"/>
    </location>
</feature>
<feature type="transmembrane region" description="Helical" evidence="1">
    <location>
        <begin position="285"/>
        <end position="304"/>
    </location>
</feature>
<proteinExistence type="predicted"/>
<keyword evidence="3" id="KW-1185">Reference proteome</keyword>
<evidence type="ECO:0000313" key="2">
    <source>
        <dbReference type="EMBL" id="EGV51685.1"/>
    </source>
</evidence>
<feature type="transmembrane region" description="Helical" evidence="1">
    <location>
        <begin position="878"/>
        <end position="900"/>
    </location>
</feature>
<feature type="transmembrane region" description="Helical" evidence="1">
    <location>
        <begin position="262"/>
        <end position="279"/>
    </location>
</feature>
<dbReference type="PANTHER" id="PTHR38434">
    <property type="entry name" value="BLL2549 PROTEIN"/>
    <property type="match status" value="1"/>
</dbReference>
<comment type="caution">
    <text evidence="2">The sequence shown here is derived from an EMBL/GenBank/DDBJ whole genome shotgun (WGS) entry which is preliminary data.</text>
</comment>
<name>G2DCG4_9GAMM</name>
<organism evidence="2 3">
    <name type="scientific">endosymbiont of Riftia pachyptila</name>
    <name type="common">vent Ph05</name>
    <dbReference type="NCBI Taxonomy" id="1048808"/>
    <lineage>
        <taxon>Bacteria</taxon>
        <taxon>Pseudomonadati</taxon>
        <taxon>Pseudomonadota</taxon>
        <taxon>Gammaproteobacteria</taxon>
        <taxon>sulfur-oxidizing symbionts</taxon>
    </lineage>
</organism>
<feature type="transmembrane region" description="Helical" evidence="1">
    <location>
        <begin position="152"/>
        <end position="172"/>
    </location>
</feature>
<feature type="transmembrane region" description="Helical" evidence="1">
    <location>
        <begin position="853"/>
        <end position="872"/>
    </location>
</feature>
<dbReference type="EMBL" id="AFOC01000029">
    <property type="protein sequence ID" value="EGV51685.1"/>
    <property type="molecule type" value="Genomic_DNA"/>
</dbReference>
<dbReference type="Pfam" id="PF10101">
    <property type="entry name" value="DUF2339"/>
    <property type="match status" value="1"/>
</dbReference>
<protein>
    <recommendedName>
        <fullName evidence="4">DUF2339 domain-containing protein</fullName>
    </recommendedName>
</protein>
<feature type="transmembrane region" description="Helical" evidence="1">
    <location>
        <begin position="393"/>
        <end position="414"/>
    </location>
</feature>
<evidence type="ECO:0000256" key="1">
    <source>
        <dbReference type="SAM" id="Phobius"/>
    </source>
</evidence>
<feature type="transmembrane region" description="Helical" evidence="1">
    <location>
        <begin position="685"/>
        <end position="703"/>
    </location>
</feature>
<gene>
    <name evidence="2" type="ORF">Rifp1Sym_bb00160</name>
</gene>
<feature type="transmembrane region" description="Helical" evidence="1">
    <location>
        <begin position="658"/>
        <end position="679"/>
    </location>
</feature>
<accession>G2DCG4</accession>
<feature type="transmembrane region" description="Helical" evidence="1">
    <location>
        <begin position="504"/>
        <end position="523"/>
    </location>
</feature>
<feature type="transmembrane region" description="Helical" evidence="1">
    <location>
        <begin position="826"/>
        <end position="846"/>
    </location>
</feature>
<dbReference type="InterPro" id="IPR014600">
    <property type="entry name" value="UCP035905_mem"/>
</dbReference>